<dbReference type="SUPFAM" id="SSF51430">
    <property type="entry name" value="NAD(P)-linked oxidoreductase"/>
    <property type="match status" value="1"/>
</dbReference>
<evidence type="ECO:0000256" key="2">
    <source>
        <dbReference type="ARBA" id="ARBA00023002"/>
    </source>
</evidence>
<dbReference type="EMBL" id="AMGV01000005">
    <property type="protein sequence ID" value="KEF56868.1"/>
    <property type="molecule type" value="Genomic_DNA"/>
</dbReference>
<keyword evidence="8" id="KW-1185">Reference proteome</keyword>
<dbReference type="InterPro" id="IPR036812">
    <property type="entry name" value="NAD(P)_OxRdtase_dom_sf"/>
</dbReference>
<dbReference type="OrthoDB" id="416253at2759"/>
<feature type="domain" description="NADP-dependent oxidoreductase" evidence="6">
    <location>
        <begin position="54"/>
        <end position="333"/>
    </location>
</feature>
<dbReference type="HOGENOM" id="CLU_023205_0_0_1"/>
<evidence type="ECO:0000256" key="5">
    <source>
        <dbReference type="ARBA" id="ARBA00049485"/>
    </source>
</evidence>
<name>A0A072PC61_9EURO</name>
<comment type="catalytic activity">
    <reaction evidence="4">
        <text>xylitol + NADP(+) = D-xylose + NADPH + H(+)</text>
        <dbReference type="Rhea" id="RHEA:27445"/>
        <dbReference type="ChEBI" id="CHEBI:15378"/>
        <dbReference type="ChEBI" id="CHEBI:17151"/>
        <dbReference type="ChEBI" id="CHEBI:53455"/>
        <dbReference type="ChEBI" id="CHEBI:57783"/>
        <dbReference type="ChEBI" id="CHEBI:58349"/>
        <dbReference type="EC" id="1.1.1.307"/>
    </reaction>
</comment>
<dbReference type="GeneID" id="25281972"/>
<dbReference type="AlphaFoldDB" id="A0A072PC61"/>
<dbReference type="Gene3D" id="3.20.20.100">
    <property type="entry name" value="NADP-dependent oxidoreductase domain"/>
    <property type="match status" value="1"/>
</dbReference>
<reference evidence="7 8" key="1">
    <citation type="submission" date="2013-03" db="EMBL/GenBank/DDBJ databases">
        <title>The Genome Sequence of Exophiala aquamarina CBS 119918.</title>
        <authorList>
            <consortium name="The Broad Institute Genomics Platform"/>
            <person name="Cuomo C."/>
            <person name="de Hoog S."/>
            <person name="Gorbushina A."/>
            <person name="Walker B."/>
            <person name="Young S.K."/>
            <person name="Zeng Q."/>
            <person name="Gargeya S."/>
            <person name="Fitzgerald M."/>
            <person name="Haas B."/>
            <person name="Abouelleil A."/>
            <person name="Allen A.W."/>
            <person name="Alvarado L."/>
            <person name="Arachchi H.M."/>
            <person name="Berlin A.M."/>
            <person name="Chapman S.B."/>
            <person name="Gainer-Dewar J."/>
            <person name="Goldberg J."/>
            <person name="Griggs A."/>
            <person name="Gujja S."/>
            <person name="Hansen M."/>
            <person name="Howarth C."/>
            <person name="Imamovic A."/>
            <person name="Ireland A."/>
            <person name="Larimer J."/>
            <person name="McCowan C."/>
            <person name="Murphy C."/>
            <person name="Pearson M."/>
            <person name="Poon T.W."/>
            <person name="Priest M."/>
            <person name="Roberts A."/>
            <person name="Saif S."/>
            <person name="Shea T."/>
            <person name="Sisk P."/>
            <person name="Sykes S."/>
            <person name="Wortman J."/>
            <person name="Nusbaum C."/>
            <person name="Birren B."/>
        </authorList>
    </citation>
    <scope>NUCLEOTIDE SEQUENCE [LARGE SCALE GENOMIC DNA]</scope>
    <source>
        <strain evidence="7 8">CBS 119918</strain>
    </source>
</reference>
<dbReference type="InterPro" id="IPR023210">
    <property type="entry name" value="NADP_OxRdtase_dom"/>
</dbReference>
<evidence type="ECO:0000259" key="6">
    <source>
        <dbReference type="Pfam" id="PF00248"/>
    </source>
</evidence>
<gene>
    <name evidence="7" type="ORF">A1O9_07058</name>
</gene>
<comment type="catalytic activity">
    <reaction evidence="5">
        <text>xylitol + NAD(+) = D-xylose + NADH + H(+)</text>
        <dbReference type="Rhea" id="RHEA:27441"/>
        <dbReference type="ChEBI" id="CHEBI:15378"/>
        <dbReference type="ChEBI" id="CHEBI:17151"/>
        <dbReference type="ChEBI" id="CHEBI:53455"/>
        <dbReference type="ChEBI" id="CHEBI:57540"/>
        <dbReference type="ChEBI" id="CHEBI:57945"/>
        <dbReference type="EC" id="1.1.1.307"/>
    </reaction>
</comment>
<dbReference type="PROSITE" id="PS00062">
    <property type="entry name" value="ALDOKETO_REDUCTASE_2"/>
    <property type="match status" value="1"/>
</dbReference>
<dbReference type="Pfam" id="PF00248">
    <property type="entry name" value="Aldo_ket_red"/>
    <property type="match status" value="1"/>
</dbReference>
<evidence type="ECO:0000313" key="8">
    <source>
        <dbReference type="Proteomes" id="UP000027920"/>
    </source>
</evidence>
<dbReference type="EC" id="1.1.1.307" evidence="1"/>
<dbReference type="GO" id="GO:0016491">
    <property type="term" value="F:oxidoreductase activity"/>
    <property type="evidence" value="ECO:0007669"/>
    <property type="project" value="UniProtKB-KW"/>
</dbReference>
<accession>A0A072PC61</accession>
<dbReference type="Proteomes" id="UP000027920">
    <property type="component" value="Unassembled WGS sequence"/>
</dbReference>
<dbReference type="RefSeq" id="XP_013259458.1">
    <property type="nucleotide sequence ID" value="XM_013404004.1"/>
</dbReference>
<comment type="function">
    <text evidence="3">Catalyzes the initial reaction in the xylose utilization pathway by reducing D-xylose into xylitol. Xylose is a major component of hemicelluloses such as xylan. Most fungi utilize D-xylose via three enzymatic reactions, xylose reductase (XR), xylitol dehydrogenase (XDH), and xylulokinase, to form xylulose 5-phosphate, which enters pentose phosphate pathway.</text>
</comment>
<proteinExistence type="predicted"/>
<evidence type="ECO:0000256" key="4">
    <source>
        <dbReference type="ARBA" id="ARBA00047534"/>
    </source>
</evidence>
<organism evidence="7 8">
    <name type="scientific">Exophiala aquamarina CBS 119918</name>
    <dbReference type="NCBI Taxonomy" id="1182545"/>
    <lineage>
        <taxon>Eukaryota</taxon>
        <taxon>Fungi</taxon>
        <taxon>Dikarya</taxon>
        <taxon>Ascomycota</taxon>
        <taxon>Pezizomycotina</taxon>
        <taxon>Eurotiomycetes</taxon>
        <taxon>Chaetothyriomycetidae</taxon>
        <taxon>Chaetothyriales</taxon>
        <taxon>Herpotrichiellaceae</taxon>
        <taxon>Exophiala</taxon>
    </lineage>
</organism>
<dbReference type="STRING" id="1182545.A0A072PC61"/>
<comment type="caution">
    <text evidence="7">The sequence shown here is derived from an EMBL/GenBank/DDBJ whole genome shotgun (WGS) entry which is preliminary data.</text>
</comment>
<dbReference type="InterPro" id="IPR018170">
    <property type="entry name" value="Aldo/ket_reductase_CS"/>
</dbReference>
<evidence type="ECO:0000313" key="7">
    <source>
        <dbReference type="EMBL" id="KEF56868.1"/>
    </source>
</evidence>
<keyword evidence="2" id="KW-0560">Oxidoreductase</keyword>
<evidence type="ECO:0000256" key="3">
    <source>
        <dbReference type="ARBA" id="ARBA00025065"/>
    </source>
</evidence>
<evidence type="ECO:0000256" key="1">
    <source>
        <dbReference type="ARBA" id="ARBA00012845"/>
    </source>
</evidence>
<dbReference type="InterPro" id="IPR020471">
    <property type="entry name" value="AKR"/>
</dbReference>
<dbReference type="CDD" id="cd19071">
    <property type="entry name" value="AKR_AKR1-5-like"/>
    <property type="match status" value="1"/>
</dbReference>
<dbReference type="VEuPathDB" id="FungiDB:A1O9_07058"/>
<dbReference type="PROSITE" id="PS00063">
    <property type="entry name" value="ALDOKETO_REDUCTASE_3"/>
    <property type="match status" value="1"/>
</dbReference>
<protein>
    <recommendedName>
        <fullName evidence="1">D-xylose reductase [NAD(P)H]</fullName>
        <ecNumber evidence="1">1.1.1.307</ecNumber>
    </recommendedName>
</protein>
<dbReference type="PANTHER" id="PTHR11732">
    <property type="entry name" value="ALDO/KETO REDUCTASE"/>
    <property type="match status" value="1"/>
</dbReference>
<sequence>MLVPALQQQQAFGTFVTAVVLFSAAITPSVSARQIPLLHQDSVEQKRSLDIPGIGLGLWNSEGENATKAVGSAFDAGYAHLDGAAAYEKNSTSTHALWKPGNEKFVGAGLGSSSTPARHKYWLTSKLWNDAHQPKLVRKALEQTLSDLGTPYLDLYLMHWPVAFLPDQSPGRNVLDQDTSIQDTWRAMEDLVRANLTRYIGVSNFSPRQLDELLQDAKIKPYAHEFETHPYLQQQEFVQWHVENDIRVIAYSPLANSNPTYDKKYPKLDPILADRFWTELALKKDITAAQAVLGWGIQRGTIVIPKSVHEQRIVENLGALNVTFSEKELAEIATQDKKARFNNPSKSWGVELFEGLDDGSNRFLAQDL</sequence>
<dbReference type="PRINTS" id="PR00069">
    <property type="entry name" value="ALDKETRDTASE"/>
</dbReference>